<gene>
    <name evidence="1" type="ORF">ACFFGT_00660</name>
</gene>
<sequence length="583" mass="63851">MKLNRLIILFLTVLLFHGCKKGENGFVPPNDPQSKEIGLSGTIYGPDGYPAEGVEVTVDGHKSVTPASGLFEYTGTVSNVDKVKLSISKNGYFKYSKIFTLEENSSIEKLAYYLAPEETAGSFESASGGTIATSYVTLVFQPNSFVKEDGSSYNGKITVKMPLNAITYDYENKLPGDSRALTAANEKVVVESWGGINVQVYNNAGQPLKLVKPVNYTYKRQRYDYTTPNEKFRIWAYNEIEDIWKEAGYAQANQQDYTGSTTSLSYLRWGVAYPQAFLRANVTDGMITPASFFRFNCGVNGAYRGLSWVRINSKGHALTYVAANTELGASVSSPCSDFLNSFPVPAIATGTTFDQNMVVNLTPYQTYVSGKIEDCSFNGAKGRAEFTFDGKKMVTNLNNGYFSFAFLYCQISYSRGQLVVYDEQNKVIYKDDDYSVTAGRTTNHIASVCTKPQTGKITVNVEGRTYTFQTPQDKVSMSNTIDLLTGGPLVIVSAENAAKTQSFTLSYLGSAGGNVTLYTCGLSMPGSKYLMSWGLYEPGTAQITKYKTDNTMIEGTFKTKANLNFSGSGGTEVMLDGSFSVSR</sequence>
<dbReference type="RefSeq" id="WP_377020558.1">
    <property type="nucleotide sequence ID" value="NZ_JBHLTS010000004.1"/>
</dbReference>
<evidence type="ECO:0000313" key="1">
    <source>
        <dbReference type="EMBL" id="MFC0512681.1"/>
    </source>
</evidence>
<reference evidence="1 2" key="1">
    <citation type="submission" date="2024-09" db="EMBL/GenBank/DDBJ databases">
        <authorList>
            <person name="Sun Q."/>
            <person name="Mori K."/>
        </authorList>
    </citation>
    <scope>NUCLEOTIDE SEQUENCE [LARGE SCALE GENOMIC DNA]</scope>
    <source>
        <strain evidence="1 2">NCAIM B.02415</strain>
    </source>
</reference>
<dbReference type="Proteomes" id="UP001589828">
    <property type="component" value="Unassembled WGS sequence"/>
</dbReference>
<evidence type="ECO:0008006" key="3">
    <source>
        <dbReference type="Google" id="ProtNLM"/>
    </source>
</evidence>
<dbReference type="InterPro" id="IPR008969">
    <property type="entry name" value="CarboxyPept-like_regulatory"/>
</dbReference>
<proteinExistence type="predicted"/>
<comment type="caution">
    <text evidence="1">The sequence shown here is derived from an EMBL/GenBank/DDBJ whole genome shotgun (WGS) entry which is preliminary data.</text>
</comment>
<dbReference type="EMBL" id="JBHLTS010000004">
    <property type="protein sequence ID" value="MFC0512681.1"/>
    <property type="molecule type" value="Genomic_DNA"/>
</dbReference>
<accession>A0ABV6KYX9</accession>
<name>A0ABV6KYX9_9SPHI</name>
<protein>
    <recommendedName>
        <fullName evidence="3">Carboxypeptidase regulatory-like domain-containing protein</fullName>
    </recommendedName>
</protein>
<dbReference type="SUPFAM" id="SSF49464">
    <property type="entry name" value="Carboxypeptidase regulatory domain-like"/>
    <property type="match status" value="1"/>
</dbReference>
<keyword evidence="2" id="KW-1185">Reference proteome</keyword>
<organism evidence="1 2">
    <name type="scientific">Mucilaginibacter angelicae</name>
    <dbReference type="NCBI Taxonomy" id="869718"/>
    <lineage>
        <taxon>Bacteria</taxon>
        <taxon>Pseudomonadati</taxon>
        <taxon>Bacteroidota</taxon>
        <taxon>Sphingobacteriia</taxon>
        <taxon>Sphingobacteriales</taxon>
        <taxon>Sphingobacteriaceae</taxon>
        <taxon>Mucilaginibacter</taxon>
    </lineage>
</organism>
<evidence type="ECO:0000313" key="2">
    <source>
        <dbReference type="Proteomes" id="UP001589828"/>
    </source>
</evidence>